<proteinExistence type="predicted"/>
<dbReference type="EMBL" id="JARBJD010000012">
    <property type="protein sequence ID" value="KAK2962145.1"/>
    <property type="molecule type" value="Genomic_DNA"/>
</dbReference>
<evidence type="ECO:0000313" key="1">
    <source>
        <dbReference type="EMBL" id="KAK2962145.1"/>
    </source>
</evidence>
<gene>
    <name evidence="1" type="ORF">BLNAU_2805</name>
</gene>
<sequence length="186" mass="21196">MLEIFPNRISIFDNDHSLELQTQQSIVLRSLQRQHVAPELTDQERISPKQSKINLALSYLRFPTICSIRLGLGILKEATGLFSSNILTFSEELCIYDREITTLNVMEQLSILFLSTSDELTIAQILCIFINYGLFLVHFIPSSKETLVALPSLTKHPRKVALFCEFFQRQNTTPFFETSGHITLGS</sequence>
<name>A0ABQ9YEJ5_9EUKA</name>
<comment type="caution">
    <text evidence="1">The sequence shown here is derived from an EMBL/GenBank/DDBJ whole genome shotgun (WGS) entry which is preliminary data.</text>
</comment>
<reference evidence="1 2" key="1">
    <citation type="journal article" date="2022" name="bioRxiv">
        <title>Genomics of Preaxostyla Flagellates Illuminates Evolutionary Transitions and the Path Towards Mitochondrial Loss.</title>
        <authorList>
            <person name="Novak L.V.F."/>
            <person name="Treitli S.C."/>
            <person name="Pyrih J."/>
            <person name="Halakuc P."/>
            <person name="Pipaliya S.V."/>
            <person name="Vacek V."/>
            <person name="Brzon O."/>
            <person name="Soukal P."/>
            <person name="Eme L."/>
            <person name="Dacks J.B."/>
            <person name="Karnkowska A."/>
            <person name="Elias M."/>
            <person name="Hampl V."/>
        </authorList>
    </citation>
    <scope>NUCLEOTIDE SEQUENCE [LARGE SCALE GENOMIC DNA]</scope>
    <source>
        <strain evidence="1">NAU3</strain>
        <tissue evidence="1">Gut</tissue>
    </source>
</reference>
<accession>A0ABQ9YEJ5</accession>
<protein>
    <submittedName>
        <fullName evidence="1">Uncharacterized protein</fullName>
    </submittedName>
</protein>
<keyword evidence="2" id="KW-1185">Reference proteome</keyword>
<dbReference type="Proteomes" id="UP001281761">
    <property type="component" value="Unassembled WGS sequence"/>
</dbReference>
<evidence type="ECO:0000313" key="2">
    <source>
        <dbReference type="Proteomes" id="UP001281761"/>
    </source>
</evidence>
<organism evidence="1 2">
    <name type="scientific">Blattamonas nauphoetae</name>
    <dbReference type="NCBI Taxonomy" id="2049346"/>
    <lineage>
        <taxon>Eukaryota</taxon>
        <taxon>Metamonada</taxon>
        <taxon>Preaxostyla</taxon>
        <taxon>Oxymonadida</taxon>
        <taxon>Blattamonas</taxon>
    </lineage>
</organism>